<dbReference type="PANTHER" id="PTHR35894:SF1">
    <property type="entry name" value="PHOSPHORIBULOKINASE _ URIDINE KINASE FAMILY"/>
    <property type="match status" value="1"/>
</dbReference>
<dbReference type="SMART" id="SM00382">
    <property type="entry name" value="AAA"/>
    <property type="match status" value="1"/>
</dbReference>
<keyword evidence="4" id="KW-1185">Reference proteome</keyword>
<dbReference type="Pfam" id="PF13401">
    <property type="entry name" value="AAA_22"/>
    <property type="match status" value="1"/>
</dbReference>
<evidence type="ECO:0000259" key="2">
    <source>
        <dbReference type="SMART" id="SM00382"/>
    </source>
</evidence>
<feature type="compositionally biased region" description="Low complexity" evidence="1">
    <location>
        <begin position="349"/>
        <end position="374"/>
    </location>
</feature>
<proteinExistence type="predicted"/>
<dbReference type="PANTHER" id="PTHR35894">
    <property type="entry name" value="GENERAL SECRETION PATHWAY PROTEIN A-RELATED"/>
    <property type="match status" value="1"/>
</dbReference>
<gene>
    <name evidence="3" type="ORF">ABXR19_11085</name>
</gene>
<evidence type="ECO:0000313" key="3">
    <source>
        <dbReference type="EMBL" id="MET7014733.1"/>
    </source>
</evidence>
<name>A0ABV2TMG2_9RHOO</name>
<accession>A0ABV2TMG2</accession>
<dbReference type="InterPro" id="IPR049945">
    <property type="entry name" value="AAA_22"/>
</dbReference>
<evidence type="ECO:0000256" key="1">
    <source>
        <dbReference type="SAM" id="MobiDB-lite"/>
    </source>
</evidence>
<dbReference type="InterPro" id="IPR052026">
    <property type="entry name" value="ExeA_AAA_ATPase_DNA-bind"/>
</dbReference>
<dbReference type="Proteomes" id="UP001549691">
    <property type="component" value="Unassembled WGS sequence"/>
</dbReference>
<organism evidence="3 4">
    <name type="scientific">Uliginosibacterium flavum</name>
    <dbReference type="NCBI Taxonomy" id="1396831"/>
    <lineage>
        <taxon>Bacteria</taxon>
        <taxon>Pseudomonadati</taxon>
        <taxon>Pseudomonadota</taxon>
        <taxon>Betaproteobacteria</taxon>
        <taxon>Rhodocyclales</taxon>
        <taxon>Zoogloeaceae</taxon>
        <taxon>Uliginosibacterium</taxon>
    </lineage>
</organism>
<comment type="caution">
    <text evidence="3">The sequence shown here is derived from an EMBL/GenBank/DDBJ whole genome shotgun (WGS) entry which is preliminary data.</text>
</comment>
<feature type="compositionally biased region" description="Low complexity" evidence="1">
    <location>
        <begin position="303"/>
        <end position="319"/>
    </location>
</feature>
<dbReference type="RefSeq" id="WP_354601189.1">
    <property type="nucleotide sequence ID" value="NZ_JBEWZI010000010.1"/>
</dbReference>
<reference evidence="3 4" key="1">
    <citation type="submission" date="2024-07" db="EMBL/GenBank/DDBJ databases">
        <title>Uliginosibacterium flavum JJ3220;KACC:17644.</title>
        <authorList>
            <person name="Kim M.K."/>
        </authorList>
    </citation>
    <scope>NUCLEOTIDE SEQUENCE [LARGE SCALE GENOMIC DNA]</scope>
    <source>
        <strain evidence="3 4">KACC:17644</strain>
    </source>
</reference>
<feature type="domain" description="AAA+ ATPase" evidence="2">
    <location>
        <begin position="42"/>
        <end position="190"/>
    </location>
</feature>
<evidence type="ECO:0000313" key="4">
    <source>
        <dbReference type="Proteomes" id="UP001549691"/>
    </source>
</evidence>
<dbReference type="SUPFAM" id="SSF52540">
    <property type="entry name" value="P-loop containing nucleoside triphosphate hydrolases"/>
    <property type="match status" value="1"/>
</dbReference>
<dbReference type="InterPro" id="IPR003593">
    <property type="entry name" value="AAA+_ATPase"/>
</dbReference>
<feature type="region of interest" description="Disordered" evidence="1">
    <location>
        <begin position="302"/>
        <end position="329"/>
    </location>
</feature>
<protein>
    <submittedName>
        <fullName evidence="3">AAA family ATPase</fullName>
    </submittedName>
</protein>
<feature type="region of interest" description="Disordered" evidence="1">
    <location>
        <begin position="349"/>
        <end position="385"/>
    </location>
</feature>
<dbReference type="EMBL" id="JBEWZI010000010">
    <property type="protein sequence ID" value="MET7014733.1"/>
    <property type="molecule type" value="Genomic_DNA"/>
</dbReference>
<dbReference type="InterPro" id="IPR027417">
    <property type="entry name" value="P-loop_NTPase"/>
</dbReference>
<dbReference type="Gene3D" id="3.40.50.300">
    <property type="entry name" value="P-loop containing nucleotide triphosphate hydrolases"/>
    <property type="match status" value="1"/>
</dbReference>
<dbReference type="Gene3D" id="3.30.70.1070">
    <property type="entry name" value="Sporulation related repeat"/>
    <property type="match status" value="1"/>
</dbReference>
<sequence>MYREHFGLQQAPFRITPQTEYFYAGAQRGPLLDALLFALESDEGIIRISGEVGTGKTMLCRMLIERLPPETLIIYIANPSLSPAELIATVGHELEIDTADGHGLLRQIEHRLIGLYGEGRRVIAIIDEAHAMPRESLDQIRLLSNLETGTRKLMQIVLFGQPELDEILEERAMRSLRERITQSFFLKPLDHHQIRDYVDFRLRAAGYRGPDLFNTQALERIARASKGLTRRVNILADKTLLAAFAENTHTITDKHVSAAIRDANYRNAELPVRKILMSLGGLALFSVSALVAWQMIPAETREAAPSSAPSSATPDASSEGQNSNPPVEPHTATIFEQTAATRTPIKALQPATPQTPASSSSPARIISSAPPTASNPERYAPIPEQLGPIARERLLASRADMDKIADTQWFIQLRSIPASNAPTLESFIPSANKAIDPAQLRLFVVKNDPKQTIGVIYGAYANAQEAYVGLAKLPAWIKAGGAFARPYKALRADSKKASANAVASGPANGK</sequence>
<dbReference type="InterPro" id="IPR036680">
    <property type="entry name" value="SPOR-like_sf"/>
</dbReference>